<organism evidence="1 2">
    <name type="scientific">Paenibacillus sambharensis</name>
    <dbReference type="NCBI Taxonomy" id="1803190"/>
    <lineage>
        <taxon>Bacteria</taxon>
        <taxon>Bacillati</taxon>
        <taxon>Bacillota</taxon>
        <taxon>Bacilli</taxon>
        <taxon>Bacillales</taxon>
        <taxon>Paenibacillaceae</taxon>
        <taxon>Paenibacillus</taxon>
    </lineage>
</organism>
<dbReference type="SUPFAM" id="SSF53850">
    <property type="entry name" value="Periplasmic binding protein-like II"/>
    <property type="match status" value="1"/>
</dbReference>
<reference evidence="1 2" key="1">
    <citation type="submission" date="2018-06" db="EMBL/GenBank/DDBJ databases">
        <title>Paenibacillus imtechensis sp. nov.</title>
        <authorList>
            <person name="Pinnaka A.K."/>
            <person name="Singh H."/>
            <person name="Kaur M."/>
        </authorList>
    </citation>
    <scope>NUCLEOTIDE SEQUENCE [LARGE SCALE GENOMIC DNA]</scope>
    <source>
        <strain evidence="1 2">SMB1</strain>
    </source>
</reference>
<dbReference type="OrthoDB" id="9798191at2"/>
<dbReference type="Pfam" id="PF01547">
    <property type="entry name" value="SBP_bac_1"/>
    <property type="match status" value="1"/>
</dbReference>
<protein>
    <recommendedName>
        <fullName evidence="3">Sugar ABC transporter substrate-binding protein</fullName>
    </recommendedName>
</protein>
<sequence length="442" mass="49434">MRSVRLTLFIGLAVGFLLTGCTSVSEPAEEEAVIKVLYESRAAYEWDFQNMVKAKFPHITVEVMEYAPIFKPGEPLYDSFTAYIDEHRPDLISIPSSISGSLSRMVEEQRLLPLDPYILRDQYDVGGLLEGPVEQIRAAGEGQLYALPLSFTGEALYINTGLFDKLNIAYPAGSMTYREIMQLSERFAGAEDVYGFSKAELSPVSILLQLGENEGLDWLTPSGDRVVFHTKGWKEVFESWMQVMDKYVIFDASEHRNSQSNGLPRPPYDPFLEGKSAMTVMDPSYIGTLRQQAPDLQWKVIGGPVKGSQRNVSSSMKPATMLAIHAESAVQEAAWEVLAFMNSEETARLKSRVSNGRFSHLPIRKAFIQEDLAGAYTGLEADMDKLSVYREPADYLEAVLKDLIEEEMRLAADKTVEQMLTSIEDKANAKLLEYTTKTGVNQ</sequence>
<evidence type="ECO:0000313" key="2">
    <source>
        <dbReference type="Proteomes" id="UP000249522"/>
    </source>
</evidence>
<dbReference type="InterPro" id="IPR006059">
    <property type="entry name" value="SBP"/>
</dbReference>
<dbReference type="RefSeq" id="WP_111149703.1">
    <property type="nucleotide sequence ID" value="NZ_QKRB01000060.1"/>
</dbReference>
<keyword evidence="2" id="KW-1185">Reference proteome</keyword>
<dbReference type="PROSITE" id="PS51257">
    <property type="entry name" value="PROKAR_LIPOPROTEIN"/>
    <property type="match status" value="1"/>
</dbReference>
<dbReference type="Proteomes" id="UP000249522">
    <property type="component" value="Unassembled WGS sequence"/>
</dbReference>
<gene>
    <name evidence="1" type="ORF">DNH61_25095</name>
</gene>
<dbReference type="InterPro" id="IPR050490">
    <property type="entry name" value="Bact_solute-bd_prot1"/>
</dbReference>
<dbReference type="EMBL" id="QKRB01000060">
    <property type="protein sequence ID" value="PZD93061.1"/>
    <property type="molecule type" value="Genomic_DNA"/>
</dbReference>
<dbReference type="Gene3D" id="3.40.190.10">
    <property type="entry name" value="Periplasmic binding protein-like II"/>
    <property type="match status" value="1"/>
</dbReference>
<evidence type="ECO:0000313" key="1">
    <source>
        <dbReference type="EMBL" id="PZD93061.1"/>
    </source>
</evidence>
<dbReference type="PANTHER" id="PTHR43649">
    <property type="entry name" value="ARABINOSE-BINDING PROTEIN-RELATED"/>
    <property type="match status" value="1"/>
</dbReference>
<name>A0A2W1LMP1_9BACL</name>
<evidence type="ECO:0008006" key="3">
    <source>
        <dbReference type="Google" id="ProtNLM"/>
    </source>
</evidence>
<dbReference type="AlphaFoldDB" id="A0A2W1LMP1"/>
<comment type="caution">
    <text evidence="1">The sequence shown here is derived from an EMBL/GenBank/DDBJ whole genome shotgun (WGS) entry which is preliminary data.</text>
</comment>
<dbReference type="PANTHER" id="PTHR43649:SF12">
    <property type="entry name" value="DIACETYLCHITOBIOSE BINDING PROTEIN DASA"/>
    <property type="match status" value="1"/>
</dbReference>
<accession>A0A2W1LMP1</accession>
<proteinExistence type="predicted"/>